<reference evidence="3 4" key="1">
    <citation type="journal article" date="2024" name="Plant J.">
        <title>Genome sequences and population genomics reveal climatic adaptation and genomic divergence between two closely related sweetgum species.</title>
        <authorList>
            <person name="Xu W.Q."/>
            <person name="Ren C.Q."/>
            <person name="Zhang X.Y."/>
            <person name="Comes H.P."/>
            <person name="Liu X.H."/>
            <person name="Li Y.G."/>
            <person name="Kettle C.J."/>
            <person name="Jalonen R."/>
            <person name="Gaisberger H."/>
            <person name="Ma Y.Z."/>
            <person name="Qiu Y.X."/>
        </authorList>
    </citation>
    <scope>NUCLEOTIDE SEQUENCE [LARGE SCALE GENOMIC DNA]</scope>
    <source>
        <strain evidence="3">Hangzhou</strain>
    </source>
</reference>
<accession>A0AAP0NC47</accession>
<dbReference type="AlphaFoldDB" id="A0AAP0NC47"/>
<dbReference type="InterPro" id="IPR050905">
    <property type="entry name" value="Plant_NBS-LRR"/>
</dbReference>
<evidence type="ECO:0000256" key="1">
    <source>
        <dbReference type="ARBA" id="ARBA00022821"/>
    </source>
</evidence>
<dbReference type="PANTHER" id="PTHR33463">
    <property type="entry name" value="NB-ARC DOMAIN-CONTAINING PROTEIN-RELATED"/>
    <property type="match status" value="1"/>
</dbReference>
<evidence type="ECO:0000313" key="4">
    <source>
        <dbReference type="Proteomes" id="UP001415857"/>
    </source>
</evidence>
<name>A0AAP0NC47_LIQFO</name>
<dbReference type="Proteomes" id="UP001415857">
    <property type="component" value="Unassembled WGS sequence"/>
</dbReference>
<feature type="domain" description="Disease resistance protein At4g27190-like leucine-rich repeats" evidence="2">
    <location>
        <begin position="74"/>
        <end position="183"/>
    </location>
</feature>
<feature type="domain" description="Disease resistance protein At4g27190-like leucine-rich repeats" evidence="2">
    <location>
        <begin position="2"/>
        <end position="68"/>
    </location>
</feature>
<dbReference type="InterPro" id="IPR032675">
    <property type="entry name" value="LRR_dom_sf"/>
</dbReference>
<dbReference type="Gene3D" id="3.80.10.10">
    <property type="entry name" value="Ribonuclease Inhibitor"/>
    <property type="match status" value="1"/>
</dbReference>
<dbReference type="PANTHER" id="PTHR33463:SF203">
    <property type="entry name" value="AAA+ ATPASE DOMAIN-CONTAINING PROTEIN"/>
    <property type="match status" value="1"/>
</dbReference>
<evidence type="ECO:0000259" key="2">
    <source>
        <dbReference type="Pfam" id="PF23247"/>
    </source>
</evidence>
<dbReference type="SUPFAM" id="SSF52047">
    <property type="entry name" value="RNI-like"/>
    <property type="match status" value="1"/>
</dbReference>
<keyword evidence="1" id="KW-0611">Plant defense</keyword>
<sequence>MTAIWKGNLSAAHLENLKLMKVKECGKLENLFPKALAQKAHQLVHLTIMNCDNMEEIISSEGEQEATGITTSSNMPPPMCFKNLRKLTISKCKKIKSILALKLVRGLEQLEELVIASCNQLEEIISMGEEREEEEDQNMLPQLKILSLQNLPNLGTLYKGELLLKWHSLDELQVWNCPNLKTLPLDWDGGPELRKFKGQEEWFNNLNWTNEDIKARLRLLLNKEYVPQLL</sequence>
<keyword evidence="4" id="KW-1185">Reference proteome</keyword>
<dbReference type="Pfam" id="PF23247">
    <property type="entry name" value="LRR_RPS2"/>
    <property type="match status" value="2"/>
</dbReference>
<organism evidence="3 4">
    <name type="scientific">Liquidambar formosana</name>
    <name type="common">Formosan gum</name>
    <dbReference type="NCBI Taxonomy" id="63359"/>
    <lineage>
        <taxon>Eukaryota</taxon>
        <taxon>Viridiplantae</taxon>
        <taxon>Streptophyta</taxon>
        <taxon>Embryophyta</taxon>
        <taxon>Tracheophyta</taxon>
        <taxon>Spermatophyta</taxon>
        <taxon>Magnoliopsida</taxon>
        <taxon>eudicotyledons</taxon>
        <taxon>Gunneridae</taxon>
        <taxon>Pentapetalae</taxon>
        <taxon>Saxifragales</taxon>
        <taxon>Altingiaceae</taxon>
        <taxon>Liquidambar</taxon>
    </lineage>
</organism>
<evidence type="ECO:0000313" key="3">
    <source>
        <dbReference type="EMBL" id="KAK9268339.1"/>
    </source>
</evidence>
<comment type="caution">
    <text evidence="3">The sequence shown here is derived from an EMBL/GenBank/DDBJ whole genome shotgun (WGS) entry which is preliminary data.</text>
</comment>
<gene>
    <name evidence="3" type="ORF">L1049_000088</name>
</gene>
<protein>
    <recommendedName>
        <fullName evidence="2">Disease resistance protein At4g27190-like leucine-rich repeats domain-containing protein</fullName>
    </recommendedName>
</protein>
<proteinExistence type="predicted"/>
<dbReference type="EMBL" id="JBBPBK010000015">
    <property type="protein sequence ID" value="KAK9268339.1"/>
    <property type="molecule type" value="Genomic_DNA"/>
</dbReference>
<dbReference type="InterPro" id="IPR057135">
    <property type="entry name" value="At4g27190-like_LRR"/>
</dbReference>